<sequence>MVVQRLYFFVMSGRYKNIIRGVILFFGGFVVMGIGTVLPEQWKVFYYSIGATITFMGATVIGYLMTSST</sequence>
<keyword evidence="1" id="KW-0812">Transmembrane</keyword>
<keyword evidence="1" id="KW-1133">Transmembrane helix</keyword>
<reference evidence="3" key="1">
    <citation type="submission" date="2019-05" db="EMBL/GenBank/DDBJ databases">
        <title>Candidatus Nanohalobium constans, a novel model system to study the DPANN nano-sized archaea: genomic and physiological characterization of a nanoarchaeon co-cultured with its chitinotrophic host.</title>
        <authorList>
            <person name="La Cono V."/>
            <person name="Arcadi E."/>
            <person name="Crisafi F."/>
            <person name="Denaro R."/>
            <person name="La Spada G."/>
            <person name="Messina E."/>
            <person name="Smedile F."/>
            <person name="Toshchakov S.V."/>
            <person name="Shevchenko M.A."/>
            <person name="Golyshin P.N."/>
            <person name="Golyshina O.V."/>
            <person name="Ferrer M."/>
            <person name="Rohde M."/>
            <person name="Mushegian A."/>
            <person name="Sorokin D.Y."/>
            <person name="Giuliano L."/>
            <person name="Yakimov M.M."/>
        </authorList>
    </citation>
    <scope>NUCLEOTIDE SEQUENCE [LARGE SCALE GENOMIC DNA]</scope>
    <source>
        <strain evidence="3">LC1Nh</strain>
    </source>
</reference>
<evidence type="ECO:0000313" key="3">
    <source>
        <dbReference type="Proteomes" id="UP000377803"/>
    </source>
</evidence>
<keyword evidence="1" id="KW-0472">Membrane</keyword>
<name>A0A5Q0UH27_9ARCH</name>
<dbReference type="AlphaFoldDB" id="A0A5Q0UH27"/>
<gene>
    <name evidence="2" type="ORF">LC1Nh_1020</name>
</gene>
<feature type="transmembrane region" description="Helical" evidence="1">
    <location>
        <begin position="44"/>
        <end position="65"/>
    </location>
</feature>
<evidence type="ECO:0000313" key="2">
    <source>
        <dbReference type="EMBL" id="QGA80894.1"/>
    </source>
</evidence>
<accession>A0A5Q0UH27</accession>
<keyword evidence="3" id="KW-1185">Reference proteome</keyword>
<proteinExistence type="predicted"/>
<evidence type="ECO:0000256" key="1">
    <source>
        <dbReference type="SAM" id="Phobius"/>
    </source>
</evidence>
<feature type="transmembrane region" description="Helical" evidence="1">
    <location>
        <begin position="21"/>
        <end position="38"/>
    </location>
</feature>
<protein>
    <submittedName>
        <fullName evidence="2">Uncharacterized protein</fullName>
    </submittedName>
</protein>
<dbReference type="Proteomes" id="UP000377803">
    <property type="component" value="Chromosome"/>
</dbReference>
<organism evidence="2 3">
    <name type="scientific">Candidatus Nanohalobium constans</name>
    <dbReference type="NCBI Taxonomy" id="2565781"/>
    <lineage>
        <taxon>Archaea</taxon>
        <taxon>Candidatus Nanohalarchaeota</taxon>
        <taxon>Candidatus Nanohalobia</taxon>
        <taxon>Candidatus Nanohalobiales</taxon>
        <taxon>Candidatus Nanohalobiaceae</taxon>
        <taxon>Candidatus Nanohalobium</taxon>
    </lineage>
</organism>
<dbReference type="EMBL" id="CP040089">
    <property type="protein sequence ID" value="QGA80894.1"/>
    <property type="molecule type" value="Genomic_DNA"/>
</dbReference>
<dbReference type="KEGG" id="ncon:LC1Nh_1020"/>